<comment type="caution">
    <text evidence="5">The sequence shown here is derived from an EMBL/GenBank/DDBJ whole genome shotgun (WGS) entry which is preliminary data.</text>
</comment>
<dbReference type="GO" id="GO:0016151">
    <property type="term" value="F:nickel cation binding"/>
    <property type="evidence" value="ECO:0007669"/>
    <property type="project" value="InterPro"/>
</dbReference>
<feature type="region of interest" description="Disordered" evidence="4">
    <location>
        <begin position="1"/>
        <end position="33"/>
    </location>
</feature>
<evidence type="ECO:0000256" key="1">
    <source>
        <dbReference type="ARBA" id="ARBA00022988"/>
    </source>
</evidence>
<dbReference type="PANTHER" id="PTHR33620">
    <property type="entry name" value="UREASE ACCESSORY PROTEIN F"/>
    <property type="match status" value="1"/>
</dbReference>
<dbReference type="Proteomes" id="UP000673691">
    <property type="component" value="Unassembled WGS sequence"/>
</dbReference>
<dbReference type="InterPro" id="IPR038277">
    <property type="entry name" value="UreF_sf"/>
</dbReference>
<sequence length="472" mass="49414">MMRQPPSFPPTSHACGGRHQTPDESSTMMTDDDPAHAVTRTTAALVAGHGPPPRPGCPPLPPPHPPLPPSSAAATVAADWLLWVLADSGLPTGGFVASAGLEAAVQLGHVRDLAGVGAFVRASVHACASGALPFVAAAHRRASSLTSSEDGFGRPAAAAVEEAVRHLVEVDDLYDASNPNSPLRRASRAQGVALLTVYDRCVAAGVRGPEGVGADDARTTTVRLLKQWRARPRVLRAGLRGDGYLNRYQWDCAFSQRGFFEKAYQPNRYALGVPGVGPYAAQRLLVSFHDFTDAVVARAERQFAAILSAGTTAETLHLLAEISAQTAPLVDIWQGVHDRLLELGCGLHSKASEFTGYRLAVVAEDGTAIHFPVPVPWEEANCAANLLASIAAFAAPSATALARCASLESSMGALDGIGAGAGRLDPVNVDDRSPAFRNFIVRALLADSGVAFEDVAVAVEGPRHPLCPSPAR</sequence>
<dbReference type="OrthoDB" id="2550922at2759"/>
<evidence type="ECO:0000256" key="2">
    <source>
        <dbReference type="ARBA" id="ARBA00023186"/>
    </source>
</evidence>
<protein>
    <submittedName>
        <fullName evidence="5">Uncharacterized protein</fullName>
    </submittedName>
</protein>
<feature type="compositionally biased region" description="Pro residues" evidence="4">
    <location>
        <begin position="50"/>
        <end position="69"/>
    </location>
</feature>
<accession>A0A8H8A0Z7</accession>
<keyword evidence="2" id="KW-0143">Chaperone</keyword>
<dbReference type="Pfam" id="PF01730">
    <property type="entry name" value="UreF"/>
    <property type="match status" value="1"/>
</dbReference>
<proteinExistence type="inferred from homology"/>
<reference evidence="5 6" key="1">
    <citation type="journal article" name="Sci. Rep.">
        <title>Genome-scale phylogenetic analyses confirm Olpidium as the closest living zoosporic fungus to the non-flagellated, terrestrial fungi.</title>
        <authorList>
            <person name="Chang Y."/>
            <person name="Rochon D."/>
            <person name="Sekimoto S."/>
            <person name="Wang Y."/>
            <person name="Chovatia M."/>
            <person name="Sandor L."/>
            <person name="Salamov A."/>
            <person name="Grigoriev I.V."/>
            <person name="Stajich J.E."/>
            <person name="Spatafora J.W."/>
        </authorList>
    </citation>
    <scope>NUCLEOTIDE SEQUENCE [LARGE SCALE GENOMIC DNA]</scope>
    <source>
        <strain evidence="5">S191</strain>
    </source>
</reference>
<evidence type="ECO:0000313" key="5">
    <source>
        <dbReference type="EMBL" id="KAG5463154.1"/>
    </source>
</evidence>
<dbReference type="EMBL" id="JAEFCI010001066">
    <property type="protein sequence ID" value="KAG5463154.1"/>
    <property type="molecule type" value="Genomic_DNA"/>
</dbReference>
<evidence type="ECO:0000313" key="6">
    <source>
        <dbReference type="Proteomes" id="UP000673691"/>
    </source>
</evidence>
<keyword evidence="1" id="KW-0996">Nickel insertion</keyword>
<feature type="region of interest" description="Disordered" evidence="4">
    <location>
        <begin position="46"/>
        <end position="71"/>
    </location>
</feature>
<evidence type="ECO:0000256" key="3">
    <source>
        <dbReference type="ARBA" id="ARBA00046339"/>
    </source>
</evidence>
<gene>
    <name evidence="5" type="ORF">BJ554DRAFT_1459</name>
</gene>
<keyword evidence="6" id="KW-1185">Reference proteome</keyword>
<comment type="similarity">
    <text evidence="3">Belongs to the UreF family.</text>
</comment>
<evidence type="ECO:0000256" key="4">
    <source>
        <dbReference type="SAM" id="MobiDB-lite"/>
    </source>
</evidence>
<dbReference type="Gene3D" id="1.10.4190.10">
    <property type="entry name" value="Urease accessory protein UreF"/>
    <property type="match status" value="1"/>
</dbReference>
<organism evidence="5 6">
    <name type="scientific">Olpidium bornovanus</name>
    <dbReference type="NCBI Taxonomy" id="278681"/>
    <lineage>
        <taxon>Eukaryota</taxon>
        <taxon>Fungi</taxon>
        <taxon>Fungi incertae sedis</taxon>
        <taxon>Olpidiomycota</taxon>
        <taxon>Olpidiomycotina</taxon>
        <taxon>Olpidiomycetes</taxon>
        <taxon>Olpidiales</taxon>
        <taxon>Olpidiaceae</taxon>
        <taxon>Olpidium</taxon>
    </lineage>
</organism>
<name>A0A8H8A0Z7_9FUNG</name>
<dbReference type="AlphaFoldDB" id="A0A8H8A0Z7"/>
<dbReference type="PANTHER" id="PTHR33620:SF1">
    <property type="entry name" value="UREASE ACCESSORY PROTEIN F"/>
    <property type="match status" value="1"/>
</dbReference>
<dbReference type="InterPro" id="IPR002639">
    <property type="entry name" value="UreF"/>
</dbReference>